<feature type="binding site" evidence="1">
    <location>
        <position position="276"/>
    </location>
    <ligand>
        <name>Mg(2+)</name>
        <dbReference type="ChEBI" id="CHEBI:18420"/>
        <label>3</label>
    </ligand>
</feature>
<dbReference type="GO" id="GO:0009229">
    <property type="term" value="P:thiamine diphosphate biosynthetic process"/>
    <property type="evidence" value="ECO:0007669"/>
    <property type="project" value="UniProtKB-UniRule"/>
</dbReference>
<dbReference type="PANTHER" id="PTHR30270">
    <property type="entry name" value="THIAMINE-MONOPHOSPHATE KINASE"/>
    <property type="match status" value="1"/>
</dbReference>
<dbReference type="NCBIfam" id="TIGR01379">
    <property type="entry name" value="thiL"/>
    <property type="match status" value="1"/>
</dbReference>
<dbReference type="EC" id="2.7.4.16" evidence="1"/>
<comment type="caution">
    <text evidence="1">Lacks conserved residue(s) required for the propagation of feature annotation.</text>
</comment>
<dbReference type="InterPro" id="IPR036676">
    <property type="entry name" value="PurM-like_C_sf"/>
</dbReference>
<feature type="binding site" evidence="1">
    <location>
        <position position="100"/>
    </location>
    <ligand>
        <name>Mg(2+)</name>
        <dbReference type="ChEBI" id="CHEBI:18420"/>
        <label>1</label>
    </ligand>
</feature>
<accession>H6MUL7</accession>
<dbReference type="Gene3D" id="3.30.1330.10">
    <property type="entry name" value="PurM-like, N-terminal domain"/>
    <property type="match status" value="1"/>
</dbReference>
<dbReference type="GO" id="GO:0009228">
    <property type="term" value="P:thiamine biosynthetic process"/>
    <property type="evidence" value="ECO:0007669"/>
    <property type="project" value="UniProtKB-KW"/>
</dbReference>
<dbReference type="InterPro" id="IPR010918">
    <property type="entry name" value="PurM-like_C_dom"/>
</dbReference>
<dbReference type="SUPFAM" id="SSF55326">
    <property type="entry name" value="PurM N-terminal domain-like"/>
    <property type="match status" value="1"/>
</dbReference>
<dbReference type="EMBL" id="CP003119">
    <property type="protein sequence ID" value="AFA74001.1"/>
    <property type="molecule type" value="Genomic_DNA"/>
</dbReference>
<dbReference type="InterPro" id="IPR006283">
    <property type="entry name" value="ThiL-like"/>
</dbReference>
<gene>
    <name evidence="1 5" type="primary">thiL</name>
    <name evidence="5" type="ordered locus">GPOL_c29840</name>
</gene>
<keyword evidence="1" id="KW-0547">Nucleotide-binding</keyword>
<dbReference type="PANTHER" id="PTHR30270:SF0">
    <property type="entry name" value="THIAMINE-MONOPHOSPHATE KINASE"/>
    <property type="match status" value="1"/>
</dbReference>
<comment type="pathway">
    <text evidence="1">Cofactor biosynthesis; thiamine diphosphate biosynthesis; thiamine diphosphate from thiamine phosphate: step 1/1.</text>
</comment>
<feature type="binding site" evidence="1">
    <location>
        <position position="99"/>
    </location>
    <ligand>
        <name>Mg(2+)</name>
        <dbReference type="ChEBI" id="CHEBI:18420"/>
        <label>4</label>
    </ligand>
</feature>
<dbReference type="CDD" id="cd02194">
    <property type="entry name" value="ThiL"/>
    <property type="match status" value="1"/>
</dbReference>
<feature type="binding site" evidence="1">
    <location>
        <position position="372"/>
    </location>
    <ligand>
        <name>substrate</name>
    </ligand>
</feature>
<keyword evidence="1 5" id="KW-0808">Transferase</keyword>
<sequence>MGTEPLGGRPDHGVDHGRHDVGRHEVGRHEVGRHDVGRHEVDRSAADRSGTLGEVGERAIIAMFTSAVGHRPESSSGSDIVIGSGDDAAVFDVGPTVISTDTAVQDRHFRLEWSGAAQIGARTVVQSAADIAAMGGRTTGVVVALACPPQTTVGWLADLNTGIVDAAHRLGARVLGGDLVAADEIVVSITSVGALDGLAPVTLSGARAGDVLAVSGPLGTAAAGFAVVSRSGVAPMARWQRDADPRATVVSAFLLPAPDLSQGVLAARAGAHAMTDISDGLVEELRTMASSSGVSLAVTGDAVPRCAEVDHVAALLGADARTWALTGGEDHELLASFAPGAVPPGWTEIGEVRPGPARVTIDGADIAGLSGWRAFDR</sequence>
<keyword evidence="1" id="KW-0067">ATP-binding</keyword>
<feature type="domain" description="PurM-like C-terminal" evidence="4">
    <location>
        <begin position="207"/>
        <end position="354"/>
    </location>
</feature>
<dbReference type="UniPathway" id="UPA00060">
    <property type="reaction ID" value="UER00142"/>
</dbReference>
<protein>
    <recommendedName>
        <fullName evidence="1">Thiamine-monophosphate kinase</fullName>
        <shortName evidence="1">TMP kinase</shortName>
        <shortName evidence="1">Thiamine-phosphate kinase</shortName>
        <ecNumber evidence="1">2.7.4.16</ecNumber>
    </recommendedName>
</protein>
<feature type="binding site" evidence="1">
    <location>
        <position position="108"/>
    </location>
    <ligand>
        <name>substrate</name>
    </ligand>
</feature>
<feature type="compositionally biased region" description="Basic and acidic residues" evidence="2">
    <location>
        <begin position="9"/>
        <end position="46"/>
    </location>
</feature>
<dbReference type="eggNOG" id="COG0611">
    <property type="taxonomic scope" value="Bacteria"/>
</dbReference>
<dbReference type="GO" id="GO:0000287">
    <property type="term" value="F:magnesium ion binding"/>
    <property type="evidence" value="ECO:0007669"/>
    <property type="project" value="UniProtKB-UniRule"/>
</dbReference>
<feature type="binding site" evidence="1">
    <location>
        <position position="279"/>
    </location>
    <ligand>
        <name>Mg(2+)</name>
        <dbReference type="ChEBI" id="CHEBI:18420"/>
        <label>5</label>
    </ligand>
</feature>
<proteinExistence type="inferred from homology"/>
<feature type="domain" description="PurM-like N-terminal" evidence="3">
    <location>
        <begin position="85"/>
        <end position="194"/>
    </location>
</feature>
<organism evidence="5 6">
    <name type="scientific">Gordonia polyisoprenivorans (strain DSM 44266 / VH2)</name>
    <dbReference type="NCBI Taxonomy" id="1112204"/>
    <lineage>
        <taxon>Bacteria</taxon>
        <taxon>Bacillati</taxon>
        <taxon>Actinomycetota</taxon>
        <taxon>Actinomycetes</taxon>
        <taxon>Mycobacteriales</taxon>
        <taxon>Gordoniaceae</taxon>
        <taxon>Gordonia</taxon>
    </lineage>
</organism>
<dbReference type="NCBIfam" id="NF004351">
    <property type="entry name" value="PRK05731.1-4"/>
    <property type="match status" value="1"/>
</dbReference>
<feature type="region of interest" description="Disordered" evidence="2">
    <location>
        <begin position="1"/>
        <end position="50"/>
    </location>
</feature>
<dbReference type="GO" id="GO:0009030">
    <property type="term" value="F:thiamine-phosphate kinase activity"/>
    <property type="evidence" value="ECO:0007669"/>
    <property type="project" value="UniProtKB-UniRule"/>
</dbReference>
<dbReference type="GO" id="GO:0005524">
    <property type="term" value="F:ATP binding"/>
    <property type="evidence" value="ECO:0007669"/>
    <property type="project" value="UniProtKB-UniRule"/>
</dbReference>
<evidence type="ECO:0000259" key="4">
    <source>
        <dbReference type="Pfam" id="PF02769"/>
    </source>
</evidence>
<evidence type="ECO:0000313" key="5">
    <source>
        <dbReference type="EMBL" id="AFA74001.1"/>
    </source>
</evidence>
<feature type="binding site" evidence="1">
    <location>
        <position position="101"/>
    </location>
    <ligand>
        <name>Mg(2+)</name>
        <dbReference type="ChEBI" id="CHEBI:18420"/>
        <label>2</label>
    </ligand>
</feature>
<dbReference type="Pfam" id="PF02769">
    <property type="entry name" value="AIRS_C"/>
    <property type="match status" value="1"/>
</dbReference>
<keyword evidence="1" id="KW-0460">Magnesium</keyword>
<feature type="binding site" evidence="1">
    <location>
        <position position="87"/>
    </location>
    <ligand>
        <name>Mg(2+)</name>
        <dbReference type="ChEBI" id="CHEBI:18420"/>
        <label>4</label>
    </ligand>
</feature>
<feature type="binding site" evidence="1">
    <location>
        <position position="101"/>
    </location>
    <ligand>
        <name>Mg(2+)</name>
        <dbReference type="ChEBI" id="CHEBI:18420"/>
        <label>1</label>
    </ligand>
</feature>
<dbReference type="KEGG" id="gpo:GPOL_c29840"/>
<comment type="catalytic activity">
    <reaction evidence="1">
        <text>thiamine phosphate + ATP = thiamine diphosphate + ADP</text>
        <dbReference type="Rhea" id="RHEA:15913"/>
        <dbReference type="ChEBI" id="CHEBI:30616"/>
        <dbReference type="ChEBI" id="CHEBI:37575"/>
        <dbReference type="ChEBI" id="CHEBI:58937"/>
        <dbReference type="ChEBI" id="CHEBI:456216"/>
        <dbReference type="EC" id="2.7.4.16"/>
    </reaction>
</comment>
<evidence type="ECO:0000256" key="1">
    <source>
        <dbReference type="HAMAP-Rule" id="MF_02128"/>
    </source>
</evidence>
<evidence type="ECO:0000313" key="6">
    <source>
        <dbReference type="Proteomes" id="UP000009154"/>
    </source>
</evidence>
<keyword evidence="1" id="KW-0479">Metal-binding</keyword>
<dbReference type="Gene3D" id="3.90.650.10">
    <property type="entry name" value="PurM-like C-terminal domain"/>
    <property type="match status" value="1"/>
</dbReference>
<feature type="binding site" evidence="1">
    <location>
        <position position="278"/>
    </location>
    <ligand>
        <name>ATP</name>
        <dbReference type="ChEBI" id="CHEBI:30616"/>
    </ligand>
</feature>
<dbReference type="Pfam" id="PF00586">
    <property type="entry name" value="AIRS"/>
    <property type="match status" value="1"/>
</dbReference>
<dbReference type="RefSeq" id="WP_014360507.1">
    <property type="nucleotide sequence ID" value="NC_016906.1"/>
</dbReference>
<feature type="binding site" evidence="1">
    <location>
        <position position="87"/>
    </location>
    <ligand>
        <name>Mg(2+)</name>
        <dbReference type="ChEBI" id="CHEBI:18420"/>
        <label>3</label>
    </ligand>
</feature>
<feature type="binding site" evidence="1">
    <location>
        <position position="130"/>
    </location>
    <ligand>
        <name>Mg(2+)</name>
        <dbReference type="ChEBI" id="CHEBI:18420"/>
        <label>4</label>
    </ligand>
</feature>
<feature type="binding site" evidence="1">
    <location>
        <position position="178"/>
    </location>
    <ligand>
        <name>Mg(2+)</name>
        <dbReference type="ChEBI" id="CHEBI:18420"/>
        <label>1</label>
    </ligand>
</feature>
<dbReference type="HOGENOM" id="CLU_046964_0_1_11"/>
<keyword evidence="1" id="KW-0784">Thiamine biosynthesis</keyword>
<dbReference type="InterPro" id="IPR016188">
    <property type="entry name" value="PurM-like_N"/>
</dbReference>
<dbReference type="GeneID" id="90160020"/>
<dbReference type="STRING" id="1112204.GPOL_c29840"/>
<comment type="function">
    <text evidence="1">Catalyzes the ATP-dependent phosphorylation of thiamine-monophosphate (TMP) to form thiamine-pyrophosphate (TPP), the active form of vitamin B1.</text>
</comment>
<comment type="miscellaneous">
    <text evidence="1">Reaction mechanism of ThiL seems to utilize a direct, inline transfer of the gamma-phosphate of ATP to TMP rather than a phosphorylated enzyme intermediate.</text>
</comment>
<dbReference type="HAMAP" id="MF_02128">
    <property type="entry name" value="TMP_kinase"/>
    <property type="match status" value="1"/>
</dbReference>
<dbReference type="AlphaFoldDB" id="H6MUL7"/>
<reference evidence="5 6" key="1">
    <citation type="journal article" date="2012" name="Appl. Environ. Microbiol.">
        <title>Involvement of two latex-clearing proteins during rubber degradation and insights into the subsequent degradation pathway revealed by the genome sequence of Gordonia polyisoprenivorans strain VH2.</title>
        <authorList>
            <person name="Hiessl S."/>
            <person name="Schuldes J."/>
            <person name="Thurmer A."/>
            <person name="Halbsguth T."/>
            <person name="Broker D."/>
            <person name="Angelov A."/>
            <person name="Liebl W."/>
            <person name="Daniel R."/>
            <person name="Steinbuchel A."/>
        </authorList>
    </citation>
    <scope>NUCLEOTIDE SEQUENCE [LARGE SCALE GENOMIC DNA]</scope>
    <source>
        <strain evidence="6">DSM 44266 / VH2</strain>
    </source>
</reference>
<comment type="similarity">
    <text evidence="1">Belongs to the thiamine-monophosphate kinase family.</text>
</comment>
<feature type="binding site" evidence="1">
    <location>
        <position position="329"/>
    </location>
    <ligand>
        <name>substrate</name>
    </ligand>
</feature>
<feature type="binding site" evidence="1">
    <location>
        <position position="130"/>
    </location>
    <ligand>
        <name>Mg(2+)</name>
        <dbReference type="ChEBI" id="CHEBI:18420"/>
        <label>2</label>
    </ligand>
</feature>
<evidence type="ECO:0000256" key="2">
    <source>
        <dbReference type="SAM" id="MobiDB-lite"/>
    </source>
</evidence>
<dbReference type="InterPro" id="IPR036921">
    <property type="entry name" value="PurM-like_N_sf"/>
</dbReference>
<feature type="binding site" evidence="1">
    <location>
        <begin position="177"/>
        <end position="178"/>
    </location>
    <ligand>
        <name>ATP</name>
        <dbReference type="ChEBI" id="CHEBI:30616"/>
    </ligand>
</feature>
<keyword evidence="6" id="KW-1185">Reference proteome</keyword>
<feature type="binding site" evidence="1">
    <location>
        <position position="130"/>
    </location>
    <ligand>
        <name>Mg(2+)</name>
        <dbReference type="ChEBI" id="CHEBI:18420"/>
        <label>3</label>
    </ligand>
</feature>
<keyword evidence="1 5" id="KW-0418">Kinase</keyword>
<name>H6MUL7_GORPV</name>
<evidence type="ECO:0000259" key="3">
    <source>
        <dbReference type="Pfam" id="PF00586"/>
    </source>
</evidence>
<dbReference type="SUPFAM" id="SSF56042">
    <property type="entry name" value="PurM C-terminal domain-like"/>
    <property type="match status" value="1"/>
</dbReference>
<dbReference type="Proteomes" id="UP000009154">
    <property type="component" value="Chromosome"/>
</dbReference>